<evidence type="ECO:0000256" key="8">
    <source>
        <dbReference type="ARBA" id="ARBA00022801"/>
    </source>
</evidence>
<comment type="similarity">
    <text evidence="3">Belongs to the glycosyl hydrolase 25 family.</text>
</comment>
<dbReference type="GO" id="GO:0042742">
    <property type="term" value="P:defense response to bacterium"/>
    <property type="evidence" value="ECO:0007669"/>
    <property type="project" value="UniProtKB-KW"/>
</dbReference>
<dbReference type="CDD" id="cd06412">
    <property type="entry name" value="GH25_CH-type"/>
    <property type="match status" value="1"/>
</dbReference>
<evidence type="ECO:0000256" key="14">
    <source>
        <dbReference type="SAM" id="SignalP"/>
    </source>
</evidence>
<protein>
    <recommendedName>
        <fullName evidence="12">N,O-diacetylmuramidase</fullName>
        <ecNumber evidence="4">3.2.1.17</ecNumber>
    </recommendedName>
    <alternativeName>
        <fullName evidence="13">Lysozyme CH</fullName>
    </alternativeName>
</protein>
<evidence type="ECO:0000313" key="15">
    <source>
        <dbReference type="EMBL" id="KAJ5123818.1"/>
    </source>
</evidence>
<dbReference type="OrthoDB" id="6590422at2759"/>
<dbReference type="SMART" id="SM00641">
    <property type="entry name" value="Glyco_25"/>
    <property type="match status" value="1"/>
</dbReference>
<dbReference type="PANTHER" id="PTHR34135:SF2">
    <property type="entry name" value="LYSOZYME"/>
    <property type="match status" value="1"/>
</dbReference>
<proteinExistence type="inferred from homology"/>
<sequence>MKLNFASLLFAAAASASPLEARASGVQGFDISGYQPTVDFAGAYNSGARFVMIKATEGTSFISSSFSSQYTGATNAGLIRGAYHFAQPASSSGAAQATYFLAHGGGWSNDGQTLPGMLDIEYNPSGATCYGLSASAMVSWIKDFGTTYKAKTGRYPMIYTTADWWNTCTGGSTAFSNDYPLVLARYSSSVGTIPGGWPYQSFWQNSDAYSYGGDSEIWNGSEASLKTFATVAA</sequence>
<evidence type="ECO:0000256" key="12">
    <source>
        <dbReference type="ARBA" id="ARBA00073159"/>
    </source>
</evidence>
<evidence type="ECO:0000256" key="6">
    <source>
        <dbReference type="ARBA" id="ARBA00022529"/>
    </source>
</evidence>
<dbReference type="GeneID" id="81407557"/>
<evidence type="ECO:0000256" key="1">
    <source>
        <dbReference type="ARBA" id="ARBA00000632"/>
    </source>
</evidence>
<evidence type="ECO:0000256" key="3">
    <source>
        <dbReference type="ARBA" id="ARBA00010646"/>
    </source>
</evidence>
<keyword evidence="7" id="KW-0081">Bacteriolytic enzyme</keyword>
<dbReference type="PANTHER" id="PTHR34135">
    <property type="entry name" value="LYSOZYME"/>
    <property type="match status" value="1"/>
</dbReference>
<dbReference type="GO" id="GO:0016998">
    <property type="term" value="P:cell wall macromolecule catabolic process"/>
    <property type="evidence" value="ECO:0007669"/>
    <property type="project" value="InterPro"/>
</dbReference>
<dbReference type="FunFam" id="3.20.20.80:FF:000060">
    <property type="entry name" value="Lysozyme M1"/>
    <property type="match status" value="1"/>
</dbReference>
<dbReference type="GO" id="GO:0031640">
    <property type="term" value="P:killing of cells of another organism"/>
    <property type="evidence" value="ECO:0007669"/>
    <property type="project" value="UniProtKB-KW"/>
</dbReference>
<reference evidence="15" key="2">
    <citation type="journal article" date="2023" name="IMA Fungus">
        <title>Comparative genomic study of the Penicillium genus elucidates a diverse pangenome and 15 lateral gene transfer events.</title>
        <authorList>
            <person name="Petersen C."/>
            <person name="Sorensen T."/>
            <person name="Nielsen M.R."/>
            <person name="Sondergaard T.E."/>
            <person name="Sorensen J.L."/>
            <person name="Fitzpatrick D.A."/>
            <person name="Frisvad J.C."/>
            <person name="Nielsen K.L."/>
        </authorList>
    </citation>
    <scope>NUCLEOTIDE SEQUENCE</scope>
    <source>
        <strain evidence="15">IBT 22155</strain>
    </source>
</reference>
<feature type="signal peptide" evidence="14">
    <location>
        <begin position="1"/>
        <end position="16"/>
    </location>
</feature>
<comment type="caution">
    <text evidence="15">The sequence shown here is derived from an EMBL/GenBank/DDBJ whole genome shotgun (WGS) entry which is preliminary data.</text>
</comment>
<dbReference type="GO" id="GO:0005576">
    <property type="term" value="C:extracellular region"/>
    <property type="evidence" value="ECO:0007669"/>
    <property type="project" value="UniProtKB-SubCell"/>
</dbReference>
<comment type="subcellular location">
    <subcellularLocation>
        <location evidence="2">Secreted</location>
    </subcellularLocation>
</comment>
<dbReference type="RefSeq" id="XP_056518217.1">
    <property type="nucleotide sequence ID" value="XM_056668387.1"/>
</dbReference>
<organism evidence="15 16">
    <name type="scientific">Penicillium bovifimosum</name>
    <dbReference type="NCBI Taxonomy" id="126998"/>
    <lineage>
        <taxon>Eukaryota</taxon>
        <taxon>Fungi</taxon>
        <taxon>Dikarya</taxon>
        <taxon>Ascomycota</taxon>
        <taxon>Pezizomycotina</taxon>
        <taxon>Eurotiomycetes</taxon>
        <taxon>Eurotiomycetidae</taxon>
        <taxon>Eurotiales</taxon>
        <taxon>Aspergillaceae</taxon>
        <taxon>Penicillium</taxon>
    </lineage>
</organism>
<comment type="catalytic activity">
    <reaction evidence="1">
        <text>Hydrolysis of (1-&gt;4)-beta-linkages between N-acetylmuramic acid and N-acetyl-D-glucosamine residues in a peptidoglycan and between N-acetyl-D-glucosamine residues in chitodextrins.</text>
        <dbReference type="EC" id="3.2.1.17"/>
    </reaction>
</comment>
<dbReference type="InterPro" id="IPR017853">
    <property type="entry name" value="GH"/>
</dbReference>
<dbReference type="Pfam" id="PF01183">
    <property type="entry name" value="Glyco_hydro_25"/>
    <property type="match status" value="1"/>
</dbReference>
<keyword evidence="14" id="KW-0732">Signal</keyword>
<evidence type="ECO:0000256" key="10">
    <source>
        <dbReference type="ARBA" id="ARBA00023295"/>
    </source>
</evidence>
<reference evidence="15" key="1">
    <citation type="submission" date="2022-11" db="EMBL/GenBank/DDBJ databases">
        <authorList>
            <person name="Petersen C."/>
        </authorList>
    </citation>
    <scope>NUCLEOTIDE SEQUENCE</scope>
    <source>
        <strain evidence="15">IBT 22155</strain>
    </source>
</reference>
<comment type="function">
    <text evidence="11">This enzyme has both lysozyme (acetylmuramidase) and diacetylmuramidase activities.</text>
</comment>
<dbReference type="GO" id="GO:0009253">
    <property type="term" value="P:peptidoglycan catabolic process"/>
    <property type="evidence" value="ECO:0007669"/>
    <property type="project" value="InterPro"/>
</dbReference>
<dbReference type="InterPro" id="IPR018077">
    <property type="entry name" value="Glyco_hydro_fam25_subgr"/>
</dbReference>
<keyword evidence="10" id="KW-0326">Glycosidase</keyword>
<keyword evidence="16" id="KW-1185">Reference proteome</keyword>
<dbReference type="PROSITE" id="PS51904">
    <property type="entry name" value="GLYCOSYL_HYDROL_F25_2"/>
    <property type="match status" value="1"/>
</dbReference>
<evidence type="ECO:0000256" key="5">
    <source>
        <dbReference type="ARBA" id="ARBA00022525"/>
    </source>
</evidence>
<dbReference type="GO" id="GO:0016052">
    <property type="term" value="P:carbohydrate catabolic process"/>
    <property type="evidence" value="ECO:0007669"/>
    <property type="project" value="TreeGrafter"/>
</dbReference>
<dbReference type="InterPro" id="IPR002053">
    <property type="entry name" value="Glyco_hydro_25"/>
</dbReference>
<dbReference type="SUPFAM" id="SSF51445">
    <property type="entry name" value="(Trans)glycosidases"/>
    <property type="match status" value="1"/>
</dbReference>
<keyword evidence="8 15" id="KW-0378">Hydrolase</keyword>
<evidence type="ECO:0000256" key="11">
    <source>
        <dbReference type="ARBA" id="ARBA00055588"/>
    </source>
</evidence>
<evidence type="ECO:0000256" key="4">
    <source>
        <dbReference type="ARBA" id="ARBA00012732"/>
    </source>
</evidence>
<accession>A0A9W9KX31</accession>
<evidence type="ECO:0000313" key="16">
    <source>
        <dbReference type="Proteomes" id="UP001149079"/>
    </source>
</evidence>
<name>A0A9W9KX31_9EURO</name>
<keyword evidence="6" id="KW-0929">Antimicrobial</keyword>
<evidence type="ECO:0000256" key="2">
    <source>
        <dbReference type="ARBA" id="ARBA00004613"/>
    </source>
</evidence>
<gene>
    <name evidence="15" type="ORF">N7515_007643</name>
</gene>
<dbReference type="Proteomes" id="UP001149079">
    <property type="component" value="Unassembled WGS sequence"/>
</dbReference>
<dbReference type="GO" id="GO:0003796">
    <property type="term" value="F:lysozyme activity"/>
    <property type="evidence" value="ECO:0007669"/>
    <property type="project" value="UniProtKB-EC"/>
</dbReference>
<evidence type="ECO:0000256" key="7">
    <source>
        <dbReference type="ARBA" id="ARBA00022638"/>
    </source>
</evidence>
<keyword evidence="5" id="KW-0964">Secreted</keyword>
<evidence type="ECO:0000256" key="9">
    <source>
        <dbReference type="ARBA" id="ARBA00023157"/>
    </source>
</evidence>
<keyword evidence="9" id="KW-1015">Disulfide bond</keyword>
<evidence type="ECO:0000256" key="13">
    <source>
        <dbReference type="ARBA" id="ARBA00075474"/>
    </source>
</evidence>
<feature type="chain" id="PRO_5040746422" description="N,O-diacetylmuramidase" evidence="14">
    <location>
        <begin position="17"/>
        <end position="233"/>
    </location>
</feature>
<dbReference type="EMBL" id="JAPQKL010000006">
    <property type="protein sequence ID" value="KAJ5123818.1"/>
    <property type="molecule type" value="Genomic_DNA"/>
</dbReference>
<dbReference type="AlphaFoldDB" id="A0A9W9KX31"/>
<dbReference type="EC" id="3.2.1.17" evidence="4"/>
<dbReference type="Gene3D" id="3.20.20.80">
    <property type="entry name" value="Glycosidases"/>
    <property type="match status" value="1"/>
</dbReference>